<name>A0A1T1DHK3_9LEPT</name>
<gene>
    <name evidence="1" type="ORF">B1J93_17615</name>
</gene>
<dbReference type="AlphaFoldDB" id="A0A1T1DHK3"/>
<sequence>MCTLFDDYGFDEFLEQASIESGISENTVKELFKLRELLNSYVEKETDIEILNDSEWKKITKQAKEIIKKWH</sequence>
<organism evidence="1 2">
    <name type="scientific">Leptospira kirschneri serovar Pomona</name>
    <dbReference type="NCBI Taxonomy" id="561005"/>
    <lineage>
        <taxon>Bacteria</taxon>
        <taxon>Pseudomonadati</taxon>
        <taxon>Spirochaetota</taxon>
        <taxon>Spirochaetia</taxon>
        <taxon>Leptospirales</taxon>
        <taxon>Leptospiraceae</taxon>
        <taxon>Leptospira</taxon>
    </lineage>
</organism>
<dbReference type="EMBL" id="MVIT01000077">
    <property type="protein sequence ID" value="OOV40341.1"/>
    <property type="molecule type" value="Genomic_DNA"/>
</dbReference>
<protein>
    <submittedName>
        <fullName evidence="1">Uncharacterized protein</fullName>
    </submittedName>
</protein>
<evidence type="ECO:0000313" key="1">
    <source>
        <dbReference type="EMBL" id="OOV40341.1"/>
    </source>
</evidence>
<proteinExistence type="predicted"/>
<reference evidence="1 2" key="1">
    <citation type="submission" date="2017-02" db="EMBL/GenBank/DDBJ databases">
        <title>Comparative genomic analysis of Brazilian Leptospira kirschneri strains of different serogroups.</title>
        <authorList>
            <person name="Moreno L.Z."/>
            <person name="Miraglia F."/>
            <person name="Kremer F.S."/>
            <person name="Eslabao M.R."/>
            <person name="Lilenbaum W."/>
            <person name="Dellagostin O.A."/>
            <person name="Moreno A.M."/>
        </authorList>
    </citation>
    <scope>NUCLEOTIDE SEQUENCE [LARGE SCALE GENOMIC DNA]</scope>
    <source>
        <strain evidence="1 2">M110/06</strain>
    </source>
</reference>
<evidence type="ECO:0000313" key="2">
    <source>
        <dbReference type="Proteomes" id="UP000191008"/>
    </source>
</evidence>
<dbReference type="Proteomes" id="UP000191008">
    <property type="component" value="Unassembled WGS sequence"/>
</dbReference>
<comment type="caution">
    <text evidence="1">The sequence shown here is derived from an EMBL/GenBank/DDBJ whole genome shotgun (WGS) entry which is preliminary data.</text>
</comment>
<accession>A0A1T1DHK3</accession>